<accession>A0A0U2U8Q4</accession>
<dbReference type="STRING" id="162209.IJ22_22100"/>
<reference evidence="3 4" key="2">
    <citation type="journal article" date="2016" name="Genome Announc.">
        <title>Complete Genome Sequences of Two Interactive Moderate Thermophiles, Paenibacillus napthalenovorans 32O-Y and Paenibacillus sp. 32O-W.</title>
        <authorList>
            <person name="Butler R.R.III."/>
            <person name="Wang J."/>
            <person name="Stark B.C."/>
            <person name="Pombert J.F."/>
        </authorList>
    </citation>
    <scope>NUCLEOTIDE SEQUENCE [LARGE SCALE GENOMIC DNA]</scope>
    <source>
        <strain evidence="3 4">32O-Y</strain>
    </source>
</reference>
<dbReference type="Gene3D" id="1.10.287.470">
    <property type="entry name" value="Helix hairpin bin"/>
    <property type="match status" value="3"/>
</dbReference>
<evidence type="ECO:0000259" key="2">
    <source>
        <dbReference type="Pfam" id="PF25881"/>
    </source>
</evidence>
<dbReference type="RefSeq" id="WP_062408803.1">
    <property type="nucleotide sequence ID" value="NZ_CP013652.1"/>
</dbReference>
<feature type="coiled-coil region" evidence="1">
    <location>
        <begin position="127"/>
        <end position="251"/>
    </location>
</feature>
<name>A0A0U2U8Q4_9BACL</name>
<keyword evidence="1" id="KW-0175">Coiled coil</keyword>
<keyword evidence="4" id="KW-1185">Reference proteome</keyword>
<dbReference type="OrthoDB" id="250565at2"/>
<dbReference type="GO" id="GO:0005886">
    <property type="term" value="C:plasma membrane"/>
    <property type="evidence" value="ECO:0007669"/>
    <property type="project" value="TreeGrafter"/>
</dbReference>
<dbReference type="AlphaFoldDB" id="A0A0U2U8Q4"/>
<proteinExistence type="predicted"/>
<evidence type="ECO:0000313" key="3">
    <source>
        <dbReference type="EMBL" id="ALS22584.1"/>
    </source>
</evidence>
<reference evidence="4" key="1">
    <citation type="submission" date="2015-12" db="EMBL/GenBank/DDBJ databases">
        <title>Complete genome sequences of two moderately thermophilic Paenibacillus species.</title>
        <authorList>
            <person name="Butler R.III."/>
            <person name="Wang J."/>
            <person name="Stark B.C."/>
            <person name="Pombert J.-F."/>
        </authorList>
    </citation>
    <scope>NUCLEOTIDE SEQUENCE [LARGE SCALE GENOMIC DNA]</scope>
    <source>
        <strain evidence="4">32O-Y</strain>
    </source>
</reference>
<dbReference type="SUPFAM" id="SSF111369">
    <property type="entry name" value="HlyD-like secretion proteins"/>
    <property type="match status" value="2"/>
</dbReference>
<dbReference type="Gene3D" id="2.40.30.170">
    <property type="match status" value="1"/>
</dbReference>
<dbReference type="SUPFAM" id="SSF56954">
    <property type="entry name" value="Outer membrane efflux proteins (OEP)"/>
    <property type="match status" value="1"/>
</dbReference>
<dbReference type="InterPro" id="IPR059052">
    <property type="entry name" value="HH_YbhG-like"/>
</dbReference>
<dbReference type="Proteomes" id="UP000061660">
    <property type="component" value="Chromosome"/>
</dbReference>
<dbReference type="EMBL" id="CP013652">
    <property type="protein sequence ID" value="ALS22584.1"/>
    <property type="molecule type" value="Genomic_DNA"/>
</dbReference>
<feature type="domain" description="YbhG-like alpha-helical hairpin" evidence="2">
    <location>
        <begin position="130"/>
        <end position="250"/>
    </location>
</feature>
<dbReference type="Pfam" id="PF25881">
    <property type="entry name" value="HH_YBHG"/>
    <property type="match status" value="1"/>
</dbReference>
<dbReference type="PANTHER" id="PTHR30438">
    <property type="entry name" value="36 KDA ANTIGEN-RELATED"/>
    <property type="match status" value="1"/>
</dbReference>
<evidence type="ECO:0000313" key="4">
    <source>
        <dbReference type="Proteomes" id="UP000061660"/>
    </source>
</evidence>
<protein>
    <submittedName>
        <fullName evidence="3">Putative efflux pump membrane fusion protein</fullName>
    </submittedName>
</protein>
<dbReference type="KEGG" id="pnp:IJ22_22100"/>
<dbReference type="Gene3D" id="2.40.50.100">
    <property type="match status" value="2"/>
</dbReference>
<dbReference type="GO" id="GO:0015562">
    <property type="term" value="F:efflux transmembrane transporter activity"/>
    <property type="evidence" value="ECO:0007669"/>
    <property type="project" value="InterPro"/>
</dbReference>
<dbReference type="PATRIC" id="fig|162209.4.peg.2353"/>
<gene>
    <name evidence="3" type="ORF">IJ22_22100</name>
</gene>
<evidence type="ECO:0000256" key="1">
    <source>
        <dbReference type="SAM" id="Coils"/>
    </source>
</evidence>
<sequence precursor="true">MRFIRPMIFIVMALAIGTGGYLLSTHPTAGNAQAESSALPTAYIETNAVSASFKLGGRITEILVHEGDTVQKGQVLARLQSSELEAKLAQADATVALAQGKIAEAQGAKAAAQAKKQQAAAGVTVTSETVEQQIAQAKAAVDAAQAKVDGLRQGARPEEKKQAEIQYEAAKEVYEIAEQNLNRMNAMLEEGLVSKAEVDKVQVSYQEAKTKVELAEQQLQMVNQGPREEEIRAAEAMLEQAKAALQLAEAGREQVAIRQGDVAAAEAAIKQAQGALQSAASGEKQAKAAKAEAQVYVGYTELTAPSDGVIISQTAQPGELVGSGFPIFTIQTTDTPWAKFYMKETSVAGFKAGDNIRMKLIATGQEVEGTIQSISAAPDFAVKKATQTAGQTDVRSFAVKVGLRQMPEGAAVGMTLQWIGATEG</sequence>
<dbReference type="PANTHER" id="PTHR30438:SF2">
    <property type="entry name" value="MEMBRANE PROTEIN"/>
    <property type="match status" value="1"/>
</dbReference>
<organism evidence="3 4">
    <name type="scientific">Paenibacillus naphthalenovorans</name>
    <dbReference type="NCBI Taxonomy" id="162209"/>
    <lineage>
        <taxon>Bacteria</taxon>
        <taxon>Bacillati</taxon>
        <taxon>Bacillota</taxon>
        <taxon>Bacilli</taxon>
        <taxon>Bacillales</taxon>
        <taxon>Paenibacillaceae</taxon>
        <taxon>Paenibacillus</taxon>
    </lineage>
</organism>